<accession>A0ABY5H0Q1</accession>
<feature type="region of interest" description="Disordered" evidence="2">
    <location>
        <begin position="1"/>
        <end position="89"/>
    </location>
</feature>
<keyword evidence="4" id="KW-0808">Transferase</keyword>
<gene>
    <name evidence="4" type="ORF">KDX31_20390</name>
</gene>
<evidence type="ECO:0000256" key="2">
    <source>
        <dbReference type="SAM" id="MobiDB-lite"/>
    </source>
</evidence>
<organism evidence="4 5">
    <name type="scientific">Amphritea atlantica</name>
    <dbReference type="NCBI Taxonomy" id="355243"/>
    <lineage>
        <taxon>Bacteria</taxon>
        <taxon>Pseudomonadati</taxon>
        <taxon>Pseudomonadota</taxon>
        <taxon>Gammaproteobacteria</taxon>
        <taxon>Oceanospirillales</taxon>
        <taxon>Oceanospirillaceae</taxon>
        <taxon>Amphritea</taxon>
    </lineage>
</organism>
<proteinExistence type="predicted"/>
<keyword evidence="4" id="KW-0614">Plasmid</keyword>
<feature type="compositionally biased region" description="Basic and acidic residues" evidence="2">
    <location>
        <begin position="13"/>
        <end position="35"/>
    </location>
</feature>
<evidence type="ECO:0000313" key="5">
    <source>
        <dbReference type="Proteomes" id="UP001059950"/>
    </source>
</evidence>
<protein>
    <submittedName>
        <fullName evidence="4">Uroporphyrinogen-III C-methyltransferase</fullName>
        <ecNumber evidence="4">2.1.1.107</ecNumber>
    </submittedName>
</protein>
<dbReference type="GO" id="GO:0004851">
    <property type="term" value="F:uroporphyrin-III C-methyltransferase activity"/>
    <property type="evidence" value="ECO:0007669"/>
    <property type="project" value="UniProtKB-EC"/>
</dbReference>
<feature type="compositionally biased region" description="Polar residues" evidence="2">
    <location>
        <begin position="1"/>
        <end position="11"/>
    </location>
</feature>
<keyword evidence="3" id="KW-0812">Transmembrane</keyword>
<feature type="coiled-coil region" evidence="1">
    <location>
        <begin position="135"/>
        <end position="190"/>
    </location>
</feature>
<name>A0ABY5H0Q1_9GAMM</name>
<evidence type="ECO:0000313" key="4">
    <source>
        <dbReference type="EMBL" id="UTW05482.1"/>
    </source>
</evidence>
<evidence type="ECO:0000256" key="3">
    <source>
        <dbReference type="SAM" id="Phobius"/>
    </source>
</evidence>
<dbReference type="EC" id="2.1.1.107" evidence="4"/>
<keyword evidence="5" id="KW-1185">Reference proteome</keyword>
<sequence>MKKSGNNNPATSDKPEEVIEGELIKKENGPADKQETTASNADKSSAINSSAEKPADPKSSETPVKKSADKTRKEPPKAAEATAKEKPESKASWAGRIALLLALIALVGVGYLYWLQLQAESLIQQNQQTAAAELNSTLEKNQQQLSQQIGSLNQTLSALQSKSAQDQSNINELQDRLTRSIQQVTAAQNSNRADWLLAEVEYLLRLANQRVLMEQTPNGALQLLRSADKILRETDDVSIYDIRKAVAADIAALEAVPQLDTEGVFLRLGALSAQVDQLQVIPLTEQHKLPELLDQVNSEAFASSWSSDIKAAWATLSDKASKLIVIQDRSEPVEPLLSPQQSYYLQQNLHLMLEQAQLSLLQRKPKSYLNSLTKAQQWVGTYFEQNHSNTQALLKALKDLEQVEVAPQMPDISGSLTALKSYLQAMRKLKEGAA</sequence>
<dbReference type="EMBL" id="CP073345">
    <property type="protein sequence ID" value="UTW05482.1"/>
    <property type="molecule type" value="Genomic_DNA"/>
</dbReference>
<keyword evidence="4" id="KW-0489">Methyltransferase</keyword>
<feature type="transmembrane region" description="Helical" evidence="3">
    <location>
        <begin position="93"/>
        <end position="114"/>
    </location>
</feature>
<keyword evidence="3" id="KW-0472">Membrane</keyword>
<geneLocation type="plasmid" evidence="4 5">
    <name>unnamed</name>
</geneLocation>
<keyword evidence="1" id="KW-0175">Coiled coil</keyword>
<keyword evidence="3" id="KW-1133">Transmembrane helix</keyword>
<evidence type="ECO:0000256" key="1">
    <source>
        <dbReference type="SAM" id="Coils"/>
    </source>
</evidence>
<feature type="compositionally biased region" description="Polar residues" evidence="2">
    <location>
        <begin position="36"/>
        <end position="51"/>
    </location>
</feature>
<dbReference type="PANTHER" id="PTHR38043:SF1">
    <property type="entry name" value="PROTEIN HEMX"/>
    <property type="match status" value="1"/>
</dbReference>
<dbReference type="Pfam" id="PF04375">
    <property type="entry name" value="HemX"/>
    <property type="match status" value="1"/>
</dbReference>
<dbReference type="InterPro" id="IPR007470">
    <property type="entry name" value="HemX"/>
</dbReference>
<dbReference type="Proteomes" id="UP001059950">
    <property type="component" value="Plasmid unnamed"/>
</dbReference>
<dbReference type="PANTHER" id="PTHR38043">
    <property type="entry name" value="PROTEIN HEMX"/>
    <property type="match status" value="1"/>
</dbReference>
<reference evidence="4" key="1">
    <citation type="submission" date="2021-04" db="EMBL/GenBank/DDBJ databases">
        <title>Oceanospirillales bacteria with DddD are important DMSP degraders in coastal seawater.</title>
        <authorList>
            <person name="Liu J."/>
        </authorList>
    </citation>
    <scope>NUCLEOTIDE SEQUENCE</scope>
    <source>
        <strain evidence="4">GY6</strain>
        <plasmid evidence="4">unnamed</plasmid>
    </source>
</reference>
<feature type="compositionally biased region" description="Basic and acidic residues" evidence="2">
    <location>
        <begin position="53"/>
        <end position="89"/>
    </location>
</feature>
<dbReference type="GO" id="GO:0032259">
    <property type="term" value="P:methylation"/>
    <property type="evidence" value="ECO:0007669"/>
    <property type="project" value="UniProtKB-KW"/>
</dbReference>